<dbReference type="Proteomes" id="UP001149165">
    <property type="component" value="Unassembled WGS sequence"/>
</dbReference>
<dbReference type="PANTHER" id="PTHR37540">
    <property type="entry name" value="TRANSCRIPTION FACTOR (ACR-2), PUTATIVE-RELATED-RELATED"/>
    <property type="match status" value="1"/>
</dbReference>
<feature type="compositionally biased region" description="Polar residues" evidence="1">
    <location>
        <begin position="25"/>
        <end position="36"/>
    </location>
</feature>
<comment type="caution">
    <text evidence="2">The sequence shown here is derived from an EMBL/GenBank/DDBJ whole genome shotgun (WGS) entry which is preliminary data.</text>
</comment>
<feature type="compositionally biased region" description="Polar residues" evidence="1">
    <location>
        <begin position="90"/>
        <end position="105"/>
    </location>
</feature>
<dbReference type="EMBL" id="JAPQKH010000003">
    <property type="protein sequence ID" value="KAJ5106834.1"/>
    <property type="molecule type" value="Genomic_DNA"/>
</dbReference>
<evidence type="ECO:0000313" key="2">
    <source>
        <dbReference type="EMBL" id="KAJ5106834.1"/>
    </source>
</evidence>
<protein>
    <submittedName>
        <fullName evidence="2">Uncharacterized protein</fullName>
    </submittedName>
</protein>
<sequence length="514" mass="58201">MSASEHELNVSANPEGAPPIIASNVAGSANDDSQVTKSRRRRRPADSENQAKSQAFYFVDSNSSSKEKRAHVMRHHVQEKRKQRKRSHGTLPSPSEQLQEASSWQTRKDSGYDTDNIQDPAITSAPGLPEQDSSLPIRFSAVNPHAQPTPMQLEPAGTHVDTSPKDPFSGIPYAQCPEDLELIDYWTNKLTYWSGQNPYIKTRMFQIASQHIVPFQAVILTYCARAKAQVQENPNNDEAQRYVIQARKNIQDGATGALQVHPDHLVVALSGLALSEDRFGDKQVARAYLEQASRIMRPHSGRNFHAEAFLHYVRFLLPSPNLVVEPSALQWLVAFLRGAEQLMIMHSAPEYHAQAPQRLDMFQDCQLFALLSSGPRPSQVPHASRMYVVRDPQTQEVSRTTALLYITAAMWDFKDSADQTNRFLIYLKGIVDQHQLAQNPACESLLYILLEQGCDPDLRNAERAWSVCEILKTHRLLRPELQFNFNEILMSFLTLRSPVRGIDVFEEELYDEYK</sequence>
<gene>
    <name evidence="2" type="ORF">N7456_003509</name>
</gene>
<reference evidence="2" key="1">
    <citation type="submission" date="2022-11" db="EMBL/GenBank/DDBJ databases">
        <authorList>
            <person name="Petersen C."/>
        </authorList>
    </citation>
    <scope>NUCLEOTIDE SEQUENCE</scope>
    <source>
        <strain evidence="2">IBT 30069</strain>
    </source>
</reference>
<accession>A0A9W9FUY4</accession>
<feature type="region of interest" description="Disordered" evidence="1">
    <location>
        <begin position="1"/>
        <end position="171"/>
    </location>
</feature>
<keyword evidence="3" id="KW-1185">Reference proteome</keyword>
<feature type="compositionally biased region" description="Basic residues" evidence="1">
    <location>
        <begin position="68"/>
        <end position="88"/>
    </location>
</feature>
<organism evidence="2 3">
    <name type="scientific">Penicillium angulare</name>
    <dbReference type="NCBI Taxonomy" id="116970"/>
    <lineage>
        <taxon>Eukaryota</taxon>
        <taxon>Fungi</taxon>
        <taxon>Dikarya</taxon>
        <taxon>Ascomycota</taxon>
        <taxon>Pezizomycotina</taxon>
        <taxon>Eurotiomycetes</taxon>
        <taxon>Eurotiomycetidae</taxon>
        <taxon>Eurotiales</taxon>
        <taxon>Aspergillaceae</taxon>
        <taxon>Penicillium</taxon>
    </lineage>
</organism>
<reference evidence="2" key="2">
    <citation type="journal article" date="2023" name="IMA Fungus">
        <title>Comparative genomic study of the Penicillium genus elucidates a diverse pangenome and 15 lateral gene transfer events.</title>
        <authorList>
            <person name="Petersen C."/>
            <person name="Sorensen T."/>
            <person name="Nielsen M.R."/>
            <person name="Sondergaard T.E."/>
            <person name="Sorensen J.L."/>
            <person name="Fitzpatrick D.A."/>
            <person name="Frisvad J.C."/>
            <person name="Nielsen K.L."/>
        </authorList>
    </citation>
    <scope>NUCLEOTIDE SEQUENCE</scope>
    <source>
        <strain evidence="2">IBT 30069</strain>
    </source>
</reference>
<dbReference type="AlphaFoldDB" id="A0A9W9FUY4"/>
<evidence type="ECO:0000256" key="1">
    <source>
        <dbReference type="SAM" id="MobiDB-lite"/>
    </source>
</evidence>
<name>A0A9W9FUY4_9EURO</name>
<dbReference type="PANTHER" id="PTHR37540:SF10">
    <property type="entry name" value="SIGMA-70 REGION 2 FAMILY PROTEIN"/>
    <property type="match status" value="1"/>
</dbReference>
<evidence type="ECO:0000313" key="3">
    <source>
        <dbReference type="Proteomes" id="UP001149165"/>
    </source>
</evidence>
<dbReference type="OrthoDB" id="4206571at2759"/>
<proteinExistence type="predicted"/>